<comment type="similarity">
    <text evidence="7">Belongs to the NAGSA dehydrogenase family. Type 1 subfamily.</text>
</comment>
<keyword evidence="7" id="KW-0963">Cytoplasm</keyword>
<sequence>MGLKAGIVGVTGYVGEELVRILCRHPEIEEIRVASRDFVGEALDRVFPHLRGHVDREIWGMEKLPDLAAWADVVFLALPHGVSAPVAREVLKKGKKVIDLAADFRLPDVELYEKWYRVPHGAPELLKEAVYGLPELFRSSISAAQLVANPGCYPTNALLALAPLLKHGLVDRSTVIVDSKSGVSGAGRSPSLGCHFPECNENIRAYGVGVHRHTPEISYYAGVLSGGRVDVFFTPHLIPVTRGILSTVYARMERPMDDASLRRIYEEFYAGEAFVQVAVAGEWPETKWVLGTNRCFLGVTSGAERQAVVVSAIDNLVKGAAGQAVQNMNLMFGLPEVTGLTGPGLYP</sequence>
<dbReference type="CDD" id="cd23934">
    <property type="entry name" value="AGPR_1_C"/>
    <property type="match status" value="1"/>
</dbReference>
<evidence type="ECO:0000256" key="7">
    <source>
        <dbReference type="HAMAP-Rule" id="MF_00150"/>
    </source>
</evidence>
<comment type="subcellular location">
    <subcellularLocation>
        <location evidence="7">Cytoplasm</location>
    </subcellularLocation>
</comment>
<dbReference type="NCBIfam" id="TIGR01850">
    <property type="entry name" value="argC"/>
    <property type="match status" value="1"/>
</dbReference>
<dbReference type="GO" id="GO:0005737">
    <property type="term" value="C:cytoplasm"/>
    <property type="evidence" value="ECO:0007669"/>
    <property type="project" value="UniProtKB-SubCell"/>
</dbReference>
<comment type="catalytic activity">
    <reaction evidence="6 7">
        <text>N-acetyl-L-glutamate 5-semialdehyde + phosphate + NADP(+) = N-acetyl-L-glutamyl 5-phosphate + NADPH + H(+)</text>
        <dbReference type="Rhea" id="RHEA:21588"/>
        <dbReference type="ChEBI" id="CHEBI:15378"/>
        <dbReference type="ChEBI" id="CHEBI:29123"/>
        <dbReference type="ChEBI" id="CHEBI:43474"/>
        <dbReference type="ChEBI" id="CHEBI:57783"/>
        <dbReference type="ChEBI" id="CHEBI:57936"/>
        <dbReference type="ChEBI" id="CHEBI:58349"/>
        <dbReference type="EC" id="1.2.1.38"/>
    </reaction>
</comment>
<evidence type="ECO:0000259" key="8">
    <source>
        <dbReference type="SMART" id="SM00859"/>
    </source>
</evidence>
<dbReference type="HAMAP" id="MF_00150">
    <property type="entry name" value="ArgC_type1"/>
    <property type="match status" value="1"/>
</dbReference>
<dbReference type="UniPathway" id="UPA00068">
    <property type="reaction ID" value="UER00108"/>
</dbReference>
<dbReference type="InterPro" id="IPR036291">
    <property type="entry name" value="NAD(P)-bd_dom_sf"/>
</dbReference>
<proteinExistence type="inferred from homology"/>
<dbReference type="InterPro" id="IPR050085">
    <property type="entry name" value="AGPR"/>
</dbReference>
<dbReference type="PATRIC" id="fig|85874.4.peg.17"/>
<keyword evidence="5 7" id="KW-0560">Oxidoreductase</keyword>
<accession>A0A101FGM5</accession>
<dbReference type="SMART" id="SM00859">
    <property type="entry name" value="Semialdhyde_dh"/>
    <property type="match status" value="1"/>
</dbReference>
<dbReference type="Gene3D" id="3.40.50.720">
    <property type="entry name" value="NAD(P)-binding Rossmann-like Domain"/>
    <property type="match status" value="1"/>
</dbReference>
<dbReference type="InterPro" id="IPR000706">
    <property type="entry name" value="AGPR_type-1"/>
</dbReference>
<dbReference type="InterPro" id="IPR000534">
    <property type="entry name" value="Semialdehyde_DH_NAD-bd"/>
</dbReference>
<dbReference type="GO" id="GO:0003942">
    <property type="term" value="F:N-acetyl-gamma-glutamyl-phosphate reductase activity"/>
    <property type="evidence" value="ECO:0007669"/>
    <property type="project" value="UniProtKB-UniRule"/>
</dbReference>
<keyword evidence="3 7" id="KW-0028">Amino-acid biosynthesis</keyword>
<dbReference type="Gene3D" id="3.30.360.10">
    <property type="entry name" value="Dihydrodipicolinate Reductase, domain 2"/>
    <property type="match status" value="1"/>
</dbReference>
<feature type="active site" evidence="7">
    <location>
        <position position="152"/>
    </location>
</feature>
<dbReference type="Pfam" id="PF01118">
    <property type="entry name" value="Semialdhyde_dh"/>
    <property type="match status" value="1"/>
</dbReference>
<reference evidence="10" key="1">
    <citation type="journal article" date="2015" name="MBio">
        <title>Genome-Resolved Metagenomic Analysis Reveals Roles for Candidate Phyla and Other Microbial Community Members in Biogeochemical Transformations in Oil Reservoirs.</title>
        <authorList>
            <person name="Hu P."/>
            <person name="Tom L."/>
            <person name="Singh A."/>
            <person name="Thomas B.C."/>
            <person name="Baker B.J."/>
            <person name="Piceno Y.M."/>
            <person name="Andersen G.L."/>
            <person name="Banfield J.F."/>
        </authorList>
    </citation>
    <scope>NUCLEOTIDE SEQUENCE [LARGE SCALE GENOMIC DNA]</scope>
</reference>
<dbReference type="InterPro" id="IPR058924">
    <property type="entry name" value="AGPR_dimerisation_dom"/>
</dbReference>
<comment type="function">
    <text evidence="7">Catalyzes the NADPH-dependent reduction of N-acetyl-5-glutamyl phosphate to yield N-acetyl-L-glutamate 5-semialdehyde.</text>
</comment>
<evidence type="ECO:0000256" key="4">
    <source>
        <dbReference type="ARBA" id="ARBA00022857"/>
    </source>
</evidence>
<dbReference type="EC" id="1.2.1.38" evidence="7"/>
<dbReference type="PANTHER" id="PTHR32338">
    <property type="entry name" value="N-ACETYL-GAMMA-GLUTAMYL-PHOSPHATE REDUCTASE, CHLOROPLASTIC-RELATED-RELATED"/>
    <property type="match status" value="1"/>
</dbReference>
<evidence type="ECO:0000256" key="5">
    <source>
        <dbReference type="ARBA" id="ARBA00023002"/>
    </source>
</evidence>
<evidence type="ECO:0000256" key="3">
    <source>
        <dbReference type="ARBA" id="ARBA00022605"/>
    </source>
</evidence>
<organism evidence="9 10">
    <name type="scientific">Thermacetogenium phaeum</name>
    <dbReference type="NCBI Taxonomy" id="85874"/>
    <lineage>
        <taxon>Bacteria</taxon>
        <taxon>Bacillati</taxon>
        <taxon>Bacillota</taxon>
        <taxon>Clostridia</taxon>
        <taxon>Thermoanaerobacterales</taxon>
        <taxon>Thermoanaerobacteraceae</taxon>
        <taxon>Thermacetogenium</taxon>
    </lineage>
</organism>
<comment type="pathway">
    <text evidence="1 7">Amino-acid biosynthesis; L-arginine biosynthesis; N(2)-acetyl-L-ornithine from L-glutamate: step 3/4.</text>
</comment>
<dbReference type="SUPFAM" id="SSF51735">
    <property type="entry name" value="NAD(P)-binding Rossmann-fold domains"/>
    <property type="match status" value="1"/>
</dbReference>
<keyword evidence="4 7" id="KW-0521">NADP</keyword>
<dbReference type="FunFam" id="3.30.360.10:FF:000014">
    <property type="entry name" value="N-acetyl-gamma-glutamyl-phosphate reductase"/>
    <property type="match status" value="1"/>
</dbReference>
<dbReference type="SUPFAM" id="SSF55347">
    <property type="entry name" value="Glyceraldehyde-3-phosphate dehydrogenase-like, C-terminal domain"/>
    <property type="match status" value="1"/>
</dbReference>
<dbReference type="AlphaFoldDB" id="A0A101FGM5"/>
<dbReference type="GO" id="GO:0070401">
    <property type="term" value="F:NADP+ binding"/>
    <property type="evidence" value="ECO:0007669"/>
    <property type="project" value="InterPro"/>
</dbReference>
<evidence type="ECO:0000256" key="2">
    <source>
        <dbReference type="ARBA" id="ARBA00022571"/>
    </source>
</evidence>
<dbReference type="GO" id="GO:0006526">
    <property type="term" value="P:L-arginine biosynthetic process"/>
    <property type="evidence" value="ECO:0007669"/>
    <property type="project" value="UniProtKB-UniRule"/>
</dbReference>
<dbReference type="Proteomes" id="UP000053326">
    <property type="component" value="Unassembled WGS sequence"/>
</dbReference>
<name>A0A101FGM5_9THEO</name>
<comment type="caution">
    <text evidence="9">The sequence shown here is derived from an EMBL/GenBank/DDBJ whole genome shotgun (WGS) entry which is preliminary data.</text>
</comment>
<dbReference type="CDD" id="cd17895">
    <property type="entry name" value="AGPR_1_N"/>
    <property type="match status" value="1"/>
</dbReference>
<evidence type="ECO:0000313" key="10">
    <source>
        <dbReference type="Proteomes" id="UP000053326"/>
    </source>
</evidence>
<dbReference type="EMBL" id="LGFO01000068">
    <property type="protein sequence ID" value="KUK36602.1"/>
    <property type="molecule type" value="Genomic_DNA"/>
</dbReference>
<dbReference type="Pfam" id="PF22698">
    <property type="entry name" value="Semialdhyde_dhC_1"/>
    <property type="match status" value="1"/>
</dbReference>
<dbReference type="PANTHER" id="PTHR32338:SF10">
    <property type="entry name" value="N-ACETYL-GAMMA-GLUTAMYL-PHOSPHATE REDUCTASE, CHLOROPLASTIC-RELATED"/>
    <property type="match status" value="1"/>
</dbReference>
<gene>
    <name evidence="7" type="primary">argC</name>
    <name evidence="9" type="ORF">XD66_0685</name>
</gene>
<feature type="domain" description="Semialdehyde dehydrogenase NAD-binding" evidence="8">
    <location>
        <begin position="4"/>
        <end position="144"/>
    </location>
</feature>
<evidence type="ECO:0000256" key="1">
    <source>
        <dbReference type="ARBA" id="ARBA00004862"/>
    </source>
</evidence>
<evidence type="ECO:0000313" key="9">
    <source>
        <dbReference type="EMBL" id="KUK36602.1"/>
    </source>
</evidence>
<evidence type="ECO:0000256" key="6">
    <source>
        <dbReference type="ARBA" id="ARBA00050557"/>
    </source>
</evidence>
<protein>
    <recommendedName>
        <fullName evidence="7">N-acetyl-gamma-glutamyl-phosphate reductase</fullName>
        <shortName evidence="7">AGPR</shortName>
        <ecNumber evidence="7">1.2.1.38</ecNumber>
    </recommendedName>
    <alternativeName>
        <fullName evidence="7">N-acetyl-glutamate semialdehyde dehydrogenase</fullName>
        <shortName evidence="7">NAGSA dehydrogenase</shortName>
    </alternativeName>
</protein>
<keyword evidence="2 7" id="KW-0055">Arginine biosynthesis</keyword>
<dbReference type="GO" id="GO:0051287">
    <property type="term" value="F:NAD binding"/>
    <property type="evidence" value="ECO:0007669"/>
    <property type="project" value="InterPro"/>
</dbReference>